<dbReference type="SUPFAM" id="SSF52540">
    <property type="entry name" value="P-loop containing nucleoside triphosphate hydrolases"/>
    <property type="match status" value="1"/>
</dbReference>
<organism evidence="1 2">
    <name type="scientific">Ignicoccus pacificus DSM 13166</name>
    <dbReference type="NCBI Taxonomy" id="940294"/>
    <lineage>
        <taxon>Archaea</taxon>
        <taxon>Thermoproteota</taxon>
        <taxon>Thermoprotei</taxon>
        <taxon>Desulfurococcales</taxon>
        <taxon>Desulfurococcaceae</taxon>
        <taxon>Ignicoccus</taxon>
    </lineage>
</organism>
<keyword evidence="2" id="KW-1185">Reference proteome</keyword>
<evidence type="ECO:0000313" key="1">
    <source>
        <dbReference type="EMBL" id="UXD22602.1"/>
    </source>
</evidence>
<dbReference type="KEGG" id="ipc:IPA_06615"/>
<accession>A0A977KBJ5</accession>
<name>A0A977KBJ5_9CREN</name>
<reference evidence="1" key="1">
    <citation type="submission" date="2013-11" db="EMBL/GenBank/DDBJ databases">
        <title>Comparative genomics of Ignicoccus.</title>
        <authorList>
            <person name="Podar M."/>
        </authorList>
    </citation>
    <scope>NUCLEOTIDE SEQUENCE</scope>
    <source>
        <strain evidence="1">DSM 13166</strain>
    </source>
</reference>
<dbReference type="EMBL" id="CP006868">
    <property type="protein sequence ID" value="UXD22602.1"/>
    <property type="molecule type" value="Genomic_DNA"/>
</dbReference>
<dbReference type="AlphaFoldDB" id="A0A977KBJ5"/>
<gene>
    <name evidence="1" type="ORF">IPA_06615</name>
</gene>
<evidence type="ECO:0000313" key="2">
    <source>
        <dbReference type="Proteomes" id="UP001063698"/>
    </source>
</evidence>
<dbReference type="Proteomes" id="UP001063698">
    <property type="component" value="Chromosome"/>
</dbReference>
<protein>
    <submittedName>
        <fullName evidence="1">Uncharacterized protein</fullName>
    </submittedName>
</protein>
<dbReference type="InterPro" id="IPR027417">
    <property type="entry name" value="P-loop_NTPase"/>
</dbReference>
<proteinExistence type="predicted"/>
<sequence>MYNAEKGKSVVEYRPSQLYPLLTEYYLLQGRLRSAVPLLLGPPGVGKSTVSEDSFVQLSNALVRLAVERGVSFDTLERRAREIAEKCSRDDICSSVYQEILRIYDTEEGKRAIEPILKKVPKALKTAEAVKEIYGKDLVRGASVFYDNSIEKKLYEDSFVIVNLTVSIHEPPDLLGVPVINDGVMDYASPGWAKALRDSLLGVLILDEFTNVMNDMLKNAMYSLVLERRSGFIRFNKPIVATGNMSQHSELVDTLPAPLIMGRMALIEVASPTLKEWTEYMNRKYGERWYKPLAPILDMFHSITGDVFIAKEERMRNAYSVVPGETKPYPTPRAWECVATHLYVLSKMKLDPEEKRERAKNLVISLVGDENYMIEEVIAEALVPTGISEEEIERLQEAIERWDLEVLKETIHESREALSPSRIEEIIRKLNEVFTQERKPGEELLRSAKKAFSDLYTSVVKLSYIISRVKERWDGTCDERARLLRECMEVIPIPDEDIVQDDDDYKKVIVNALVNTFNIMVGDEVRELKEKLDEKCGTE</sequence>